<dbReference type="GeneID" id="17305289"/>
<evidence type="ECO:0000313" key="4">
    <source>
        <dbReference type="Proteomes" id="UP000011087"/>
    </source>
</evidence>
<reference evidence="4" key="2">
    <citation type="submission" date="2012-11" db="EMBL/GenBank/DDBJ databases">
        <authorList>
            <person name="Kuo A."/>
            <person name="Curtis B.A."/>
            <person name="Tanifuji G."/>
            <person name="Burki F."/>
            <person name="Gruber A."/>
            <person name="Irimia M."/>
            <person name="Maruyama S."/>
            <person name="Arias M.C."/>
            <person name="Ball S.G."/>
            <person name="Gile G.H."/>
            <person name="Hirakawa Y."/>
            <person name="Hopkins J.F."/>
            <person name="Rensing S.A."/>
            <person name="Schmutz J."/>
            <person name="Symeonidi A."/>
            <person name="Elias M."/>
            <person name="Eveleigh R.J."/>
            <person name="Herman E.K."/>
            <person name="Klute M.J."/>
            <person name="Nakayama T."/>
            <person name="Obornik M."/>
            <person name="Reyes-Prieto A."/>
            <person name="Armbrust E.V."/>
            <person name="Aves S.J."/>
            <person name="Beiko R.G."/>
            <person name="Coutinho P."/>
            <person name="Dacks J.B."/>
            <person name="Durnford D.G."/>
            <person name="Fast N.M."/>
            <person name="Green B.R."/>
            <person name="Grisdale C."/>
            <person name="Hempe F."/>
            <person name="Henrissat B."/>
            <person name="Hoppner M.P."/>
            <person name="Ishida K.-I."/>
            <person name="Kim E."/>
            <person name="Koreny L."/>
            <person name="Kroth P.G."/>
            <person name="Liu Y."/>
            <person name="Malik S.-B."/>
            <person name="Maier U.G."/>
            <person name="McRose D."/>
            <person name="Mock T."/>
            <person name="Neilson J.A."/>
            <person name="Onodera N.T."/>
            <person name="Poole A.M."/>
            <person name="Pritham E.J."/>
            <person name="Richards T.A."/>
            <person name="Rocap G."/>
            <person name="Roy S.W."/>
            <person name="Sarai C."/>
            <person name="Schaack S."/>
            <person name="Shirato S."/>
            <person name="Slamovits C.H."/>
            <person name="Spencer D.F."/>
            <person name="Suzuki S."/>
            <person name="Worden A.Z."/>
            <person name="Zauner S."/>
            <person name="Barry K."/>
            <person name="Bell C."/>
            <person name="Bharti A.K."/>
            <person name="Crow J.A."/>
            <person name="Grimwood J."/>
            <person name="Kramer R."/>
            <person name="Lindquist E."/>
            <person name="Lucas S."/>
            <person name="Salamov A."/>
            <person name="McFadden G.I."/>
            <person name="Lane C.E."/>
            <person name="Keeling P.J."/>
            <person name="Gray M.W."/>
            <person name="Grigoriev I.V."/>
            <person name="Archibald J.M."/>
        </authorList>
    </citation>
    <scope>NUCLEOTIDE SEQUENCE</scope>
    <source>
        <strain evidence="4">CCMP2712</strain>
    </source>
</reference>
<dbReference type="Proteomes" id="UP000011087">
    <property type="component" value="Unassembled WGS sequence"/>
</dbReference>
<dbReference type="Pfam" id="PF00595">
    <property type="entry name" value="PDZ"/>
    <property type="match status" value="1"/>
</dbReference>
<evidence type="ECO:0000259" key="1">
    <source>
        <dbReference type="PROSITE" id="PS50106"/>
    </source>
</evidence>
<dbReference type="SMART" id="SM00228">
    <property type="entry name" value="PDZ"/>
    <property type="match status" value="1"/>
</dbReference>
<dbReference type="KEGG" id="gtt:GUITHDRAFT_105785"/>
<dbReference type="PaxDb" id="55529-EKX48640"/>
<dbReference type="InterPro" id="IPR001478">
    <property type="entry name" value="PDZ"/>
</dbReference>
<accession>L1JKM2</accession>
<evidence type="ECO:0000313" key="2">
    <source>
        <dbReference type="EMBL" id="EKX48640.1"/>
    </source>
</evidence>
<feature type="domain" description="PDZ" evidence="1">
    <location>
        <begin position="4"/>
        <end position="74"/>
    </location>
</feature>
<dbReference type="EMBL" id="JH992985">
    <property type="protein sequence ID" value="EKX48640.1"/>
    <property type="molecule type" value="Genomic_DNA"/>
</dbReference>
<dbReference type="SUPFAM" id="SSF50156">
    <property type="entry name" value="PDZ domain-like"/>
    <property type="match status" value="1"/>
</dbReference>
<dbReference type="RefSeq" id="XP_005835620.1">
    <property type="nucleotide sequence ID" value="XM_005835563.1"/>
</dbReference>
<name>L1JKM2_GUITC</name>
<reference evidence="2 4" key="1">
    <citation type="journal article" date="2012" name="Nature">
        <title>Algal genomes reveal evolutionary mosaicism and the fate of nucleomorphs.</title>
        <authorList>
            <consortium name="DOE Joint Genome Institute"/>
            <person name="Curtis B.A."/>
            <person name="Tanifuji G."/>
            <person name="Burki F."/>
            <person name="Gruber A."/>
            <person name="Irimia M."/>
            <person name="Maruyama S."/>
            <person name="Arias M.C."/>
            <person name="Ball S.G."/>
            <person name="Gile G.H."/>
            <person name="Hirakawa Y."/>
            <person name="Hopkins J.F."/>
            <person name="Kuo A."/>
            <person name="Rensing S.A."/>
            <person name="Schmutz J."/>
            <person name="Symeonidi A."/>
            <person name="Elias M."/>
            <person name="Eveleigh R.J."/>
            <person name="Herman E.K."/>
            <person name="Klute M.J."/>
            <person name="Nakayama T."/>
            <person name="Obornik M."/>
            <person name="Reyes-Prieto A."/>
            <person name="Armbrust E.V."/>
            <person name="Aves S.J."/>
            <person name="Beiko R.G."/>
            <person name="Coutinho P."/>
            <person name="Dacks J.B."/>
            <person name="Durnford D.G."/>
            <person name="Fast N.M."/>
            <person name="Green B.R."/>
            <person name="Grisdale C.J."/>
            <person name="Hempel F."/>
            <person name="Henrissat B."/>
            <person name="Hoppner M.P."/>
            <person name="Ishida K."/>
            <person name="Kim E."/>
            <person name="Koreny L."/>
            <person name="Kroth P.G."/>
            <person name="Liu Y."/>
            <person name="Malik S.B."/>
            <person name="Maier U.G."/>
            <person name="McRose D."/>
            <person name="Mock T."/>
            <person name="Neilson J.A."/>
            <person name="Onodera N.T."/>
            <person name="Poole A.M."/>
            <person name="Pritham E.J."/>
            <person name="Richards T.A."/>
            <person name="Rocap G."/>
            <person name="Roy S.W."/>
            <person name="Sarai C."/>
            <person name="Schaack S."/>
            <person name="Shirato S."/>
            <person name="Slamovits C.H."/>
            <person name="Spencer D.F."/>
            <person name="Suzuki S."/>
            <person name="Worden A.Z."/>
            <person name="Zauner S."/>
            <person name="Barry K."/>
            <person name="Bell C."/>
            <person name="Bharti A.K."/>
            <person name="Crow J.A."/>
            <person name="Grimwood J."/>
            <person name="Kramer R."/>
            <person name="Lindquist E."/>
            <person name="Lucas S."/>
            <person name="Salamov A."/>
            <person name="McFadden G.I."/>
            <person name="Lane C.E."/>
            <person name="Keeling P.J."/>
            <person name="Gray M.W."/>
            <person name="Grigoriev I.V."/>
            <person name="Archibald J.M."/>
        </authorList>
    </citation>
    <scope>NUCLEOTIDE SEQUENCE</scope>
    <source>
        <strain evidence="2 4">CCMP2712</strain>
    </source>
</reference>
<dbReference type="Gene3D" id="2.30.42.10">
    <property type="match status" value="1"/>
</dbReference>
<proteinExistence type="predicted"/>
<reference evidence="3" key="3">
    <citation type="submission" date="2016-03" db="UniProtKB">
        <authorList>
            <consortium name="EnsemblProtists"/>
        </authorList>
    </citation>
    <scope>IDENTIFICATION</scope>
</reference>
<sequence length="362" mass="40263">MSPFPSLLNSPQSGIGVKIEQRMPGVPHRIIGIDRDGPAFNYLQIGDDIYEVNGAPTTHLSVEQVAQLIRSAPGDQVQLLIARPGESAGVSRTQYNGAMSNGEIANRHTTSAAFLSIAGRESSDAFGRFKSANLAQSNIVSEHGELRPLPILPSEVNKQHSVTDWIFPSGPHPDEKIDRSQREPLTAEYSQDLHKKLSDIESENYRLAAECQRMEQSKSSIQLRSEALKQETEMKKNRDKEWYTQDANSSIVFLDLQGKTHWIPHSLKAHLLLIAASSPEEIPEAYHEGALARTEIAPSVYKWTYAKRPYWAYPDWSSVSSSFVANLPPTAPEDNVFNKTIQGESWNKVESLMPPPSGINYC</sequence>
<keyword evidence="4" id="KW-1185">Reference proteome</keyword>
<dbReference type="HOGENOM" id="CLU_766045_0_0_1"/>
<organism evidence="2">
    <name type="scientific">Guillardia theta (strain CCMP2712)</name>
    <name type="common">Cryptophyte</name>
    <dbReference type="NCBI Taxonomy" id="905079"/>
    <lineage>
        <taxon>Eukaryota</taxon>
        <taxon>Cryptophyceae</taxon>
        <taxon>Pyrenomonadales</taxon>
        <taxon>Geminigeraceae</taxon>
        <taxon>Guillardia</taxon>
    </lineage>
</organism>
<dbReference type="InterPro" id="IPR036034">
    <property type="entry name" value="PDZ_sf"/>
</dbReference>
<protein>
    <recommendedName>
        <fullName evidence="1">PDZ domain-containing protein</fullName>
    </recommendedName>
</protein>
<gene>
    <name evidence="2" type="ORF">GUITHDRAFT_105785</name>
</gene>
<dbReference type="AlphaFoldDB" id="L1JKM2"/>
<dbReference type="EnsemblProtists" id="EKX48640">
    <property type="protein sequence ID" value="EKX48640"/>
    <property type="gene ID" value="GUITHDRAFT_105785"/>
</dbReference>
<evidence type="ECO:0000313" key="3">
    <source>
        <dbReference type="EnsemblProtists" id="EKX48640"/>
    </source>
</evidence>
<dbReference type="PROSITE" id="PS50106">
    <property type="entry name" value="PDZ"/>
    <property type="match status" value="1"/>
</dbReference>